<comment type="subunit">
    <text evidence="1">Homotetramer.</text>
</comment>
<keyword evidence="1" id="KW-0479">Metal-binding</keyword>
<comment type="caution">
    <text evidence="1">Lacks conserved residue(s) required for the propagation of feature annotation.</text>
</comment>
<dbReference type="EC" id="1.13.11.11" evidence="1"/>
<feature type="binding site" description="axial binding residue" evidence="1">
    <location>
        <position position="241"/>
    </location>
    <ligand>
        <name>heme</name>
        <dbReference type="ChEBI" id="CHEBI:30413"/>
    </ligand>
    <ligandPart>
        <name>Fe</name>
        <dbReference type="ChEBI" id="CHEBI:18248"/>
    </ligandPart>
</feature>
<evidence type="ECO:0000256" key="1">
    <source>
        <dbReference type="HAMAP-Rule" id="MF_01972"/>
    </source>
</evidence>
<keyword evidence="1" id="KW-0823">Tryptophan catabolism</keyword>
<dbReference type="PANTHER" id="PTHR10138">
    <property type="entry name" value="TRYPTOPHAN 2,3-DIOXYGENASE"/>
    <property type="match status" value="1"/>
</dbReference>
<organism evidence="2">
    <name type="scientific">Streptomyces sp. ADM21</name>
    <dbReference type="NCBI Taxonomy" id="1521174"/>
    <lineage>
        <taxon>Bacteria</taxon>
        <taxon>Bacillati</taxon>
        <taxon>Actinomycetota</taxon>
        <taxon>Actinomycetes</taxon>
        <taxon>Kitasatosporales</taxon>
        <taxon>Streptomycetaceae</taxon>
        <taxon>Streptomyces</taxon>
    </lineage>
</organism>
<reference evidence="2" key="2">
    <citation type="submission" date="2014-05" db="EMBL/GenBank/DDBJ databases">
        <authorList>
            <person name="Vanner S.A."/>
            <person name="Li X."/>
            <person name="Zvanych R."/>
            <person name="Torchia J."/>
            <person name="Sang J."/>
            <person name="Andrews D.W."/>
            <person name="Magarvey N.A."/>
        </authorList>
    </citation>
    <scope>NUCLEOTIDE SEQUENCE</scope>
    <source>
        <strain evidence="2">ADM21</strain>
    </source>
</reference>
<comment type="cofactor">
    <cofactor evidence="1">
        <name>heme</name>
        <dbReference type="ChEBI" id="CHEBI:30413"/>
    </cofactor>
    <text evidence="1">Binds 1 heme group per subunit.</text>
</comment>
<keyword evidence="1" id="KW-0408">Iron</keyword>
<sequence>MTEQTSALAAPPAADEAPQVQFEGTTPYEDYVHASLLSTLQRPLSNDPGEMAFIVTTQVMELWFTLIVYEWRTARDALLKDDLEQAMDALRRSRRSHQALNDSWTPLAALTPAQFNGFRAAFGEASGFQSAQYRHMEFLLADKSRSMVQAHRGHPAVYAELEEALAEPSLYDEVLRFLYRRGLPVPEHVVERDVTEAYQPDSWVEEVWRQIYAGPQDDPLVRLGEELTEVAELVLRWRSDHLLATRRAMGAKAGSGGSPGVAWLEKRAQRSVFPELWTARSYV</sequence>
<reference evidence="2" key="1">
    <citation type="journal article" date="2013" name="Mol. Biosyst.">
        <title>Chemical and biosynthetic evolution of the antimycin-type depsipeptides.</title>
        <authorList>
            <person name="Vanner S.A."/>
            <person name="Li X."/>
            <person name="Zvanych R."/>
            <person name="Torchia J."/>
            <person name="Sang J."/>
            <person name="Andrews D.W."/>
            <person name="Magarvey N.A."/>
        </authorList>
    </citation>
    <scope>NUCLEOTIDE SEQUENCE</scope>
    <source>
        <strain evidence="2">ADM21</strain>
    </source>
</reference>
<feature type="binding site" evidence="1">
    <location>
        <position position="119"/>
    </location>
    <ligand>
        <name>substrate</name>
    </ligand>
</feature>
<dbReference type="InterPro" id="IPR037217">
    <property type="entry name" value="Trp/Indoleamine_2_3_dOase-like"/>
</dbReference>
<comment type="similarity">
    <text evidence="1">Belongs to the tryptophan 2,3-dioxygenase family.</text>
</comment>
<keyword evidence="1" id="KW-0349">Heme</keyword>
<dbReference type="GO" id="GO:0046872">
    <property type="term" value="F:metal ion binding"/>
    <property type="evidence" value="ECO:0007669"/>
    <property type="project" value="UniProtKB-KW"/>
</dbReference>
<dbReference type="AlphaFoldDB" id="A0A075IWS1"/>
<dbReference type="EMBL" id="KJ920751">
    <property type="protein sequence ID" value="AIF33761.1"/>
    <property type="molecule type" value="Genomic_DNA"/>
</dbReference>
<protein>
    <recommendedName>
        <fullName evidence="1">Tryptophan 2,3-dioxygenase</fullName>
        <shortName evidence="1">TDO</shortName>
        <ecNumber evidence="1">1.13.11.11</ecNumber>
    </recommendedName>
    <alternativeName>
        <fullName evidence="1">Tryptamin 2,3-dioxygenase</fullName>
    </alternativeName>
    <alternativeName>
        <fullName evidence="1">Tryptophan oxygenase</fullName>
        <shortName evidence="1">TO</shortName>
        <shortName evidence="1">TRPO</shortName>
    </alternativeName>
    <alternativeName>
        <fullName evidence="1">Tryptophan pyrrolase</fullName>
    </alternativeName>
    <alternativeName>
        <fullName evidence="1">Tryptophanase</fullName>
    </alternativeName>
</protein>
<dbReference type="SUPFAM" id="SSF140959">
    <property type="entry name" value="Indolic compounds 2,3-dioxygenase-like"/>
    <property type="match status" value="1"/>
</dbReference>
<dbReference type="HAMAP" id="MF_01972">
    <property type="entry name" value="T23O"/>
    <property type="match status" value="1"/>
</dbReference>
<dbReference type="Pfam" id="PF03301">
    <property type="entry name" value="Trp_dioxygenase"/>
    <property type="match status" value="2"/>
</dbReference>
<dbReference type="InterPro" id="IPR004981">
    <property type="entry name" value="Trp_2_3_dOase"/>
</dbReference>
<dbReference type="GO" id="GO:0019441">
    <property type="term" value="P:L-tryptophan catabolic process to kynurenine"/>
    <property type="evidence" value="ECO:0007669"/>
    <property type="project" value="UniProtKB-UniRule"/>
</dbReference>
<comment type="pathway">
    <text evidence="1">Amino-acid degradation; L-tryptophan degradation via kynurenine pathway; L-kynurenine from L-tryptophan: step 1/2.</text>
</comment>
<gene>
    <name evidence="1" type="primary">kynA</name>
</gene>
<dbReference type="Gene3D" id="1.20.58.480">
    <property type="match status" value="1"/>
</dbReference>
<comment type="catalytic activity">
    <reaction evidence="1">
        <text>L-tryptophan + O2 = N-formyl-L-kynurenine</text>
        <dbReference type="Rhea" id="RHEA:24536"/>
        <dbReference type="ChEBI" id="CHEBI:15379"/>
        <dbReference type="ChEBI" id="CHEBI:57912"/>
        <dbReference type="ChEBI" id="CHEBI:58629"/>
        <dbReference type="EC" id="1.13.11.11"/>
    </reaction>
</comment>
<comment type="function">
    <text evidence="1">Heme-dependent dioxygenase that catalyzes the oxidative cleavage of the L-tryptophan (L-Trp) pyrrole ring and converts L-tryptophan to N-formyl-L-kynurenine. Catalyzes the oxidative cleavage of the indole moiety.</text>
</comment>
<evidence type="ECO:0000313" key="2">
    <source>
        <dbReference type="EMBL" id="AIF33761.1"/>
    </source>
</evidence>
<proteinExistence type="inferred from homology"/>
<accession>A0A075IWS1</accession>
<name>A0A075IWS1_9ACTN</name>
<keyword evidence="1" id="KW-0560">Oxidoreductase</keyword>
<keyword evidence="1 2" id="KW-0223">Dioxygenase</keyword>
<dbReference type="PANTHER" id="PTHR10138:SF0">
    <property type="entry name" value="TRYPTOPHAN 2,3-DIOXYGENASE"/>
    <property type="match status" value="1"/>
</dbReference>
<dbReference type="UniPathway" id="UPA00333">
    <property type="reaction ID" value="UER00453"/>
</dbReference>
<dbReference type="GO" id="GO:0004833">
    <property type="term" value="F:L-tryptophan 2,3-dioxygenase activity"/>
    <property type="evidence" value="ECO:0007669"/>
    <property type="project" value="UniProtKB-UniRule"/>
</dbReference>
<dbReference type="GO" id="GO:0020037">
    <property type="term" value="F:heme binding"/>
    <property type="evidence" value="ECO:0007669"/>
    <property type="project" value="UniProtKB-UniRule"/>
</dbReference>
<dbReference type="GO" id="GO:0019442">
    <property type="term" value="P:L-tryptophan catabolic process to acetyl-CoA"/>
    <property type="evidence" value="ECO:0007669"/>
    <property type="project" value="TreeGrafter"/>
</dbReference>